<dbReference type="SUPFAM" id="SSF57701">
    <property type="entry name" value="Zn2/Cys6 DNA-binding domain"/>
    <property type="match status" value="1"/>
</dbReference>
<dbReference type="PANTHER" id="PTHR36206:SF12">
    <property type="entry name" value="ASPERCRYPTIN BIOSYNTHESIS CLUSTER-SPECIFIC TRANSCRIPTION REGULATOR ATNN-RELATED"/>
    <property type="match status" value="1"/>
</dbReference>
<keyword evidence="4" id="KW-0238">DNA-binding</keyword>
<evidence type="ECO:0000256" key="6">
    <source>
        <dbReference type="ARBA" id="ARBA00023242"/>
    </source>
</evidence>
<evidence type="ECO:0000256" key="4">
    <source>
        <dbReference type="ARBA" id="ARBA00023125"/>
    </source>
</evidence>
<evidence type="ECO:0000313" key="8">
    <source>
        <dbReference type="EMBL" id="KAK5054657.1"/>
    </source>
</evidence>
<feature type="domain" description="Zn(2)-C6 fungal-type" evidence="7">
    <location>
        <begin position="22"/>
        <end position="50"/>
    </location>
</feature>
<evidence type="ECO:0000256" key="3">
    <source>
        <dbReference type="ARBA" id="ARBA00023015"/>
    </source>
</evidence>
<dbReference type="Pfam" id="PF00172">
    <property type="entry name" value="Zn_clus"/>
    <property type="match status" value="1"/>
</dbReference>
<dbReference type="GO" id="GO:0008270">
    <property type="term" value="F:zinc ion binding"/>
    <property type="evidence" value="ECO:0007669"/>
    <property type="project" value="InterPro"/>
</dbReference>
<protein>
    <recommendedName>
        <fullName evidence="7">Zn(2)-C6 fungal-type domain-containing protein</fullName>
    </recommendedName>
</protein>
<reference evidence="8 9" key="1">
    <citation type="submission" date="2023-08" db="EMBL/GenBank/DDBJ databases">
        <title>Black Yeasts Isolated from many extreme environments.</title>
        <authorList>
            <person name="Coleine C."/>
            <person name="Stajich J.E."/>
            <person name="Selbmann L."/>
        </authorList>
    </citation>
    <scope>NUCLEOTIDE SEQUENCE [LARGE SCALE GENOMIC DNA]</scope>
    <source>
        <strain evidence="8 9">CCFEE 5792</strain>
    </source>
</reference>
<comment type="caution">
    <text evidence="8">The sequence shown here is derived from an EMBL/GenBank/DDBJ whole genome shotgun (WGS) entry which is preliminary data.</text>
</comment>
<dbReference type="CDD" id="cd00067">
    <property type="entry name" value="GAL4"/>
    <property type="match status" value="1"/>
</dbReference>
<evidence type="ECO:0000256" key="5">
    <source>
        <dbReference type="ARBA" id="ARBA00023163"/>
    </source>
</evidence>
<organism evidence="8 9">
    <name type="scientific">Exophiala bonariae</name>
    <dbReference type="NCBI Taxonomy" id="1690606"/>
    <lineage>
        <taxon>Eukaryota</taxon>
        <taxon>Fungi</taxon>
        <taxon>Dikarya</taxon>
        <taxon>Ascomycota</taxon>
        <taxon>Pezizomycotina</taxon>
        <taxon>Eurotiomycetes</taxon>
        <taxon>Chaetothyriomycetidae</taxon>
        <taxon>Chaetothyriales</taxon>
        <taxon>Herpotrichiellaceae</taxon>
        <taxon>Exophiala</taxon>
    </lineage>
</organism>
<dbReference type="InterPro" id="IPR001138">
    <property type="entry name" value="Zn2Cys6_DnaBD"/>
</dbReference>
<evidence type="ECO:0000256" key="1">
    <source>
        <dbReference type="ARBA" id="ARBA00022723"/>
    </source>
</evidence>
<dbReference type="PROSITE" id="PS50048">
    <property type="entry name" value="ZN2_CY6_FUNGAL_2"/>
    <property type="match status" value="1"/>
</dbReference>
<dbReference type="PROSITE" id="PS00463">
    <property type="entry name" value="ZN2_CY6_FUNGAL_1"/>
    <property type="match status" value="1"/>
</dbReference>
<dbReference type="EMBL" id="JAVRRD010000010">
    <property type="protein sequence ID" value="KAK5054657.1"/>
    <property type="molecule type" value="Genomic_DNA"/>
</dbReference>
<dbReference type="RefSeq" id="XP_064707430.1">
    <property type="nucleotide sequence ID" value="XM_064845172.1"/>
</dbReference>
<dbReference type="SMART" id="SM00066">
    <property type="entry name" value="GAL4"/>
    <property type="match status" value="1"/>
</dbReference>
<keyword evidence="6" id="KW-0539">Nucleus</keyword>
<keyword evidence="2" id="KW-0862">Zinc</keyword>
<name>A0AAV9NDV2_9EURO</name>
<evidence type="ECO:0000313" key="9">
    <source>
        <dbReference type="Proteomes" id="UP001358417"/>
    </source>
</evidence>
<dbReference type="InterPro" id="IPR036864">
    <property type="entry name" value="Zn2-C6_fun-type_DNA-bd_sf"/>
</dbReference>
<keyword evidence="3" id="KW-0805">Transcription regulation</keyword>
<dbReference type="GO" id="GO:0000981">
    <property type="term" value="F:DNA-binding transcription factor activity, RNA polymerase II-specific"/>
    <property type="evidence" value="ECO:0007669"/>
    <property type="project" value="InterPro"/>
</dbReference>
<keyword evidence="1" id="KW-0479">Metal-binding</keyword>
<dbReference type="InterPro" id="IPR052360">
    <property type="entry name" value="Transcr_Regulatory_Proteins"/>
</dbReference>
<dbReference type="AlphaFoldDB" id="A0AAV9NDV2"/>
<proteinExistence type="predicted"/>
<gene>
    <name evidence="8" type="ORF">LTR84_001549</name>
</gene>
<evidence type="ECO:0000259" key="7">
    <source>
        <dbReference type="PROSITE" id="PS50048"/>
    </source>
</evidence>
<keyword evidence="9" id="KW-1185">Reference proteome</keyword>
<dbReference type="GeneID" id="89969769"/>
<keyword evidence="5" id="KW-0804">Transcription</keyword>
<accession>A0AAV9NDV2</accession>
<dbReference type="Gene3D" id="4.10.240.10">
    <property type="entry name" value="Zn(2)-C6 fungal-type DNA-binding domain"/>
    <property type="match status" value="1"/>
</dbReference>
<dbReference type="Proteomes" id="UP001358417">
    <property type="component" value="Unassembled WGS sequence"/>
</dbReference>
<evidence type="ECO:0000256" key="2">
    <source>
        <dbReference type="ARBA" id="ARBA00022833"/>
    </source>
</evidence>
<dbReference type="GO" id="GO:0003677">
    <property type="term" value="F:DNA binding"/>
    <property type="evidence" value="ECO:0007669"/>
    <property type="project" value="UniProtKB-KW"/>
</dbReference>
<sequence>MADENHRDLVVLPKPKRRGRTGCITCRIRRIKCDESKPSCNQCTGTGRTCDGYLTPKQQPPVAFLMVISDGVQVETHPEAAHACQYFRDVCAPALVNYGSASFWNRLVLQACHNDESLKHLMIAASHLDRQICQSGLLDNIAFYSHYGKGLRLITQARNPDTASLLIACLLLMLCDELQQKYYSALQHLISGRKILTAYHPCMRGSTGNIVIEEIGPIFSKLESDTREFQKQLVPTISRQATDVPYTDDIHHLSCFSLLCPFISVDQSAFALQAIASDCTRSRIQGIAPRTRFHMVTSLTSDLNTWHARFVAFEKTLTAATESRMYFHLNLLRTYHLCLHIISRCAPFNQELAFDGYHESIELVLVSCDILMTGALSTKFIPPLFFVATRYRSLSFRRRAIKSLRRCGPDGQLLADMASRIARVEEHGIPGPVLCSDIPEGKRVQIQSMELDPSNQSYNLYFKRHPFTENVLPDYLTFPSQGWVWGESSSTLCHASRLLEAVQRFDFMNFWYDEDLG</sequence>
<dbReference type="PANTHER" id="PTHR36206">
    <property type="entry name" value="ASPERCRYPTIN BIOSYNTHESIS CLUSTER-SPECIFIC TRANSCRIPTION REGULATOR ATNN-RELATED"/>
    <property type="match status" value="1"/>
</dbReference>